<organism evidence="1 2">
    <name type="scientific">Vibrio phage ICP1</name>
    <dbReference type="NCBI Taxonomy" id="979525"/>
    <lineage>
        <taxon>Viruses</taxon>
        <taxon>Duplodnaviria</taxon>
        <taxon>Heunggongvirae</taxon>
        <taxon>Uroviricota</taxon>
        <taxon>Caudoviricetes</taxon>
        <taxon>Mohonavirus</taxon>
        <taxon>Mohonavirus ICP1</taxon>
    </lineage>
</organism>
<dbReference type="OrthoDB" id="33705at10239"/>
<name>F1D143_9CAUD</name>
<dbReference type="GeneID" id="10228500"/>
<sequence length="116" mass="13664">MKYDQGFINLSQVVINSLKEGINKGSYFCFRDPSEAKQLIRVLDLFCDIELKYIQVSFYNDPEKDQTIALRVFDKPLGSDKNLIEYLDQEIKDYIDNLKITNTPENLRLLVRDNFF</sequence>
<keyword evidence="2" id="KW-1185">Reference proteome</keyword>
<dbReference type="EMBL" id="HQ641347">
    <property type="protein sequence ID" value="ADX87837.1"/>
    <property type="molecule type" value="Genomic_DNA"/>
</dbReference>
<gene>
    <name evidence="1" type="primary">ORF21</name>
</gene>
<protein>
    <submittedName>
        <fullName evidence="1">Uncharacterized protein ORF21</fullName>
    </submittedName>
</protein>
<proteinExistence type="predicted"/>
<accession>F1D143</accession>
<evidence type="ECO:0000313" key="1">
    <source>
        <dbReference type="EMBL" id="ADX87837.1"/>
    </source>
</evidence>
<dbReference type="RefSeq" id="YP_004250962.1">
    <property type="nucleotide sequence ID" value="NC_015157.1"/>
</dbReference>
<dbReference type="KEGG" id="vg:10228500"/>
<evidence type="ECO:0000313" key="2">
    <source>
        <dbReference type="Proteomes" id="UP000007502"/>
    </source>
</evidence>
<reference evidence="1 2" key="1">
    <citation type="journal article" date="2011" name="MBio">
        <title>Evidence of a dominant lineage of Vibrio cholerae-specific lytic bacteriophages shed by cholera patients over a 10-year period in Dhaka, Bangladesh.</title>
        <authorList>
            <person name="Seed K.D."/>
            <person name="Bodi K.L."/>
            <person name="Kropinski A.M."/>
            <person name="Ackermann H.W."/>
            <person name="Calderwood S.B."/>
            <person name="Qadri F."/>
            <person name="Camilli A."/>
        </authorList>
    </citation>
    <scope>NUCLEOTIDE SEQUENCE [LARGE SCALE GENOMIC DNA]</scope>
</reference>
<dbReference type="Proteomes" id="UP000007502">
    <property type="component" value="Segment"/>
</dbReference>